<name>A0AAP2RBG5_9EURY</name>
<dbReference type="Gene3D" id="3.10.50.40">
    <property type="match status" value="1"/>
</dbReference>
<evidence type="ECO:0000259" key="10">
    <source>
        <dbReference type="PROSITE" id="PS50059"/>
    </source>
</evidence>
<dbReference type="Pfam" id="PF00254">
    <property type="entry name" value="FKBP_C"/>
    <property type="match status" value="1"/>
</dbReference>
<dbReference type="PROSITE" id="PS51257">
    <property type="entry name" value="PROKAR_LIPOPROTEIN"/>
    <property type="match status" value="1"/>
</dbReference>
<protein>
    <recommendedName>
        <fullName evidence="9">Peptidyl-prolyl cis-trans isomerase</fullName>
        <ecNumber evidence="9">5.2.1.8</ecNumber>
    </recommendedName>
</protein>
<evidence type="ECO:0000313" key="12">
    <source>
        <dbReference type="Proteomes" id="UP001320159"/>
    </source>
</evidence>
<evidence type="ECO:0000256" key="2">
    <source>
        <dbReference type="ARBA" id="ARBA00004496"/>
    </source>
</evidence>
<dbReference type="GO" id="GO:0042026">
    <property type="term" value="P:protein refolding"/>
    <property type="evidence" value="ECO:0007669"/>
    <property type="project" value="UniProtKB-ARBA"/>
</dbReference>
<dbReference type="EMBL" id="PGCK01000002">
    <property type="protein sequence ID" value="MCD1294129.1"/>
    <property type="molecule type" value="Genomic_DNA"/>
</dbReference>
<dbReference type="EC" id="5.2.1.8" evidence="9"/>
<comment type="catalytic activity">
    <reaction evidence="1 8 9">
        <text>[protein]-peptidylproline (omega=180) = [protein]-peptidylproline (omega=0)</text>
        <dbReference type="Rhea" id="RHEA:16237"/>
        <dbReference type="Rhea" id="RHEA-COMP:10747"/>
        <dbReference type="Rhea" id="RHEA-COMP:10748"/>
        <dbReference type="ChEBI" id="CHEBI:83833"/>
        <dbReference type="ChEBI" id="CHEBI:83834"/>
        <dbReference type="EC" id="5.2.1.8"/>
    </reaction>
</comment>
<comment type="subcellular location">
    <subcellularLocation>
        <location evidence="2">Cytoplasm</location>
    </subcellularLocation>
</comment>
<dbReference type="AlphaFoldDB" id="A0AAP2RBG5"/>
<dbReference type="GO" id="GO:0005737">
    <property type="term" value="C:cytoplasm"/>
    <property type="evidence" value="ECO:0007669"/>
    <property type="project" value="UniProtKB-SubCell"/>
</dbReference>
<gene>
    <name evidence="11" type="ORF">CUJ83_03865</name>
</gene>
<keyword evidence="5 8" id="KW-0697">Rotamase</keyword>
<dbReference type="SUPFAM" id="SSF54534">
    <property type="entry name" value="FKBP-like"/>
    <property type="match status" value="1"/>
</dbReference>
<evidence type="ECO:0000256" key="6">
    <source>
        <dbReference type="ARBA" id="ARBA00023186"/>
    </source>
</evidence>
<evidence type="ECO:0000313" key="11">
    <source>
        <dbReference type="EMBL" id="MCD1294129.1"/>
    </source>
</evidence>
<dbReference type="PROSITE" id="PS50059">
    <property type="entry name" value="FKBP_PPIASE"/>
    <property type="match status" value="1"/>
</dbReference>
<evidence type="ECO:0000256" key="3">
    <source>
        <dbReference type="ARBA" id="ARBA00006577"/>
    </source>
</evidence>
<comment type="caution">
    <text evidence="11">The sequence shown here is derived from an EMBL/GenBank/DDBJ whole genome shotgun (WGS) entry which is preliminary data.</text>
</comment>
<dbReference type="InterPro" id="IPR046357">
    <property type="entry name" value="PPIase_dom_sf"/>
</dbReference>
<dbReference type="Proteomes" id="UP001320159">
    <property type="component" value="Unassembled WGS sequence"/>
</dbReference>
<comment type="similarity">
    <text evidence="3 9">Belongs to the FKBP-type PPIase family.</text>
</comment>
<evidence type="ECO:0000256" key="5">
    <source>
        <dbReference type="ARBA" id="ARBA00023110"/>
    </source>
</evidence>
<organism evidence="11 12">
    <name type="scientific">Methanooceanicella nereidis</name>
    <dbReference type="NCBI Taxonomy" id="2052831"/>
    <lineage>
        <taxon>Archaea</taxon>
        <taxon>Methanobacteriati</taxon>
        <taxon>Methanobacteriota</taxon>
        <taxon>Stenosarchaea group</taxon>
        <taxon>Methanomicrobia</taxon>
        <taxon>Methanocellales</taxon>
        <taxon>Methanocellaceae</taxon>
        <taxon>Methanooceanicella</taxon>
    </lineage>
</organism>
<evidence type="ECO:0000256" key="8">
    <source>
        <dbReference type="PROSITE-ProRule" id="PRU00277"/>
    </source>
</evidence>
<reference evidence="11 12" key="1">
    <citation type="submission" date="2017-11" db="EMBL/GenBank/DDBJ databases">
        <title>Isolation and Characterization of Family Methanocellaceae Species from Potential Methane Hydrate Area Offshore Southwestern Taiwan.</title>
        <authorList>
            <person name="Zhang W.-L."/>
            <person name="Chen W.-C."/>
            <person name="Lai M.-C."/>
            <person name="Chen S.-C."/>
        </authorList>
    </citation>
    <scope>NUCLEOTIDE SEQUENCE [LARGE SCALE GENOMIC DNA]</scope>
    <source>
        <strain evidence="11 12">CWC-04</strain>
    </source>
</reference>
<dbReference type="PANTHER" id="PTHR47861:SF3">
    <property type="entry name" value="FKBP-TYPE PEPTIDYL-PROLYL CIS-TRANS ISOMERASE SLYD"/>
    <property type="match status" value="1"/>
</dbReference>
<keyword evidence="12" id="KW-1185">Reference proteome</keyword>
<dbReference type="PANTHER" id="PTHR47861">
    <property type="entry name" value="FKBP-TYPE PEPTIDYL-PROLYL CIS-TRANS ISOMERASE SLYD"/>
    <property type="match status" value="1"/>
</dbReference>
<keyword evidence="4" id="KW-0963">Cytoplasm</keyword>
<evidence type="ECO:0000256" key="7">
    <source>
        <dbReference type="ARBA" id="ARBA00023235"/>
    </source>
</evidence>
<evidence type="ECO:0000256" key="9">
    <source>
        <dbReference type="RuleBase" id="RU003915"/>
    </source>
</evidence>
<dbReference type="RefSeq" id="WP_230740801.1">
    <property type="nucleotide sequence ID" value="NZ_PGCK01000002.1"/>
</dbReference>
<proteinExistence type="inferred from homology"/>
<evidence type="ECO:0000256" key="4">
    <source>
        <dbReference type="ARBA" id="ARBA00022490"/>
    </source>
</evidence>
<keyword evidence="7 8" id="KW-0413">Isomerase</keyword>
<keyword evidence="6" id="KW-0143">Chaperone</keyword>
<accession>A0AAP2RBG5</accession>
<dbReference type="GO" id="GO:0003755">
    <property type="term" value="F:peptidyl-prolyl cis-trans isomerase activity"/>
    <property type="evidence" value="ECO:0007669"/>
    <property type="project" value="UniProtKB-UniRule"/>
</dbReference>
<evidence type="ECO:0000256" key="1">
    <source>
        <dbReference type="ARBA" id="ARBA00000971"/>
    </source>
</evidence>
<feature type="domain" description="PPIase FKBP-type" evidence="10">
    <location>
        <begin position="35"/>
        <end position="123"/>
    </location>
</feature>
<dbReference type="InterPro" id="IPR001179">
    <property type="entry name" value="PPIase_FKBP_dom"/>
</dbReference>
<sequence length="183" mass="20288">MISKRQYLSAILLVLSLVMVAGCTGSTTEKTVKAGDIVTVDYTGWFDDGTIFDTSNETIAQEADIFNPYISYEPIIFTTGSGEIIQGFDDAVIGMKINESRNITLTPEQAYGQYDPSLIQPVPMSTLTAANITPYVNDTLYYNMEPVRVDSIDGNETVYIDFNHPMAGKTLHFMITVRDIQTE</sequence>